<organism evidence="3 4">
    <name type="scientific">Basfia succiniciproducens</name>
    <dbReference type="NCBI Taxonomy" id="653940"/>
    <lineage>
        <taxon>Bacteria</taxon>
        <taxon>Pseudomonadati</taxon>
        <taxon>Pseudomonadota</taxon>
        <taxon>Gammaproteobacteria</taxon>
        <taxon>Pasteurellales</taxon>
        <taxon>Pasteurellaceae</taxon>
        <taxon>Basfia</taxon>
    </lineage>
</organism>
<evidence type="ECO:0000256" key="2">
    <source>
        <dbReference type="HAMAP-Rule" id="MF_00634"/>
    </source>
</evidence>
<evidence type="ECO:0000313" key="3">
    <source>
        <dbReference type="EMBL" id="SCX81271.1"/>
    </source>
</evidence>
<dbReference type="NCBIfam" id="NF003466">
    <property type="entry name" value="PRK05090.1"/>
    <property type="match status" value="1"/>
</dbReference>
<evidence type="ECO:0000256" key="1">
    <source>
        <dbReference type="ARBA" id="ARBA00010364"/>
    </source>
</evidence>
<dbReference type="SUPFAM" id="SSF69786">
    <property type="entry name" value="YggU-like"/>
    <property type="match status" value="1"/>
</dbReference>
<keyword evidence="4" id="KW-1185">Reference proteome</keyword>
<reference evidence="3 4" key="1">
    <citation type="submission" date="2016-10" db="EMBL/GenBank/DDBJ databases">
        <authorList>
            <person name="Varghese N."/>
            <person name="Submissions S."/>
        </authorList>
    </citation>
    <scope>NUCLEOTIDE SEQUENCE [LARGE SCALE GENOMIC DNA]</scope>
    <source>
        <strain evidence="3 4">DSM 22022</strain>
    </source>
</reference>
<dbReference type="PANTHER" id="PTHR13420">
    <property type="entry name" value="UPF0235 PROTEIN C15ORF40"/>
    <property type="match status" value="1"/>
</dbReference>
<dbReference type="Proteomes" id="UP000199588">
    <property type="component" value="Unassembled WGS sequence"/>
</dbReference>
<protein>
    <recommendedName>
        <fullName evidence="2">UPF0235 protein SAMN02910354_00455</fullName>
    </recommendedName>
</protein>
<comment type="caution">
    <text evidence="3">The sequence shown here is derived from an EMBL/GenBank/DDBJ whole genome shotgun (WGS) entry which is preliminary data.</text>
</comment>
<name>A0A1G5ATU8_9PAST</name>
<dbReference type="InterPro" id="IPR003746">
    <property type="entry name" value="DUF167"/>
</dbReference>
<dbReference type="NCBIfam" id="TIGR00251">
    <property type="entry name" value="DUF167 family protein"/>
    <property type="match status" value="1"/>
</dbReference>
<dbReference type="EMBL" id="FMUQ01000003">
    <property type="protein sequence ID" value="SCX81271.1"/>
    <property type="molecule type" value="Genomic_DNA"/>
</dbReference>
<sequence>MSAIEQTTEGLRLRIFLQPKASRDKIIGIHDDELKIAITAPPVDGAANAHLLKYLSKAFKVPKSAIILEKGELNRHKQLFIPEPKLIPEELQPLL</sequence>
<dbReference type="SMART" id="SM01152">
    <property type="entry name" value="DUF167"/>
    <property type="match status" value="1"/>
</dbReference>
<accession>A0A1G5ATU8</accession>
<evidence type="ECO:0000313" key="4">
    <source>
        <dbReference type="Proteomes" id="UP000199588"/>
    </source>
</evidence>
<dbReference type="HAMAP" id="MF_00634">
    <property type="entry name" value="UPF0235"/>
    <property type="match status" value="1"/>
</dbReference>
<gene>
    <name evidence="3" type="ORF">SAMN02910354_00455</name>
</gene>
<proteinExistence type="inferred from homology"/>
<dbReference type="Gene3D" id="3.30.1200.10">
    <property type="entry name" value="YggU-like"/>
    <property type="match status" value="1"/>
</dbReference>
<dbReference type="Pfam" id="PF02594">
    <property type="entry name" value="DUF167"/>
    <property type="match status" value="1"/>
</dbReference>
<dbReference type="PANTHER" id="PTHR13420:SF7">
    <property type="entry name" value="UPF0235 PROTEIN C15ORF40"/>
    <property type="match status" value="1"/>
</dbReference>
<comment type="similarity">
    <text evidence="1 2">Belongs to the UPF0235 family.</text>
</comment>
<dbReference type="RefSeq" id="WP_090654077.1">
    <property type="nucleotide sequence ID" value="NZ_CP015031.1"/>
</dbReference>
<dbReference type="InterPro" id="IPR036591">
    <property type="entry name" value="YggU-like_sf"/>
</dbReference>